<dbReference type="Pfam" id="PF03734">
    <property type="entry name" value="YkuD"/>
    <property type="match status" value="1"/>
</dbReference>
<dbReference type="CDD" id="cd16913">
    <property type="entry name" value="YkuD_like"/>
    <property type="match status" value="1"/>
</dbReference>
<comment type="similarity">
    <text evidence="2">Belongs to the YkuD family.</text>
</comment>
<dbReference type="GO" id="GO:0071972">
    <property type="term" value="F:peptidoglycan L,D-transpeptidase activity"/>
    <property type="evidence" value="ECO:0007669"/>
    <property type="project" value="TreeGrafter"/>
</dbReference>
<dbReference type="PANTHER" id="PTHR30582:SF24">
    <property type="entry name" value="L,D-TRANSPEPTIDASE ERFK_SRFK-RELATED"/>
    <property type="match status" value="1"/>
</dbReference>
<dbReference type="Gene3D" id="2.40.440.10">
    <property type="entry name" value="L,D-transpeptidase catalytic domain-like"/>
    <property type="match status" value="1"/>
</dbReference>
<evidence type="ECO:0000256" key="4">
    <source>
        <dbReference type="ARBA" id="ARBA00022679"/>
    </source>
</evidence>
<keyword evidence="3" id="KW-0328">Glycosyltransferase</keyword>
<dbReference type="STRING" id="1105367.CG50_13585"/>
<evidence type="ECO:0000256" key="6">
    <source>
        <dbReference type="ARBA" id="ARBA00022960"/>
    </source>
</evidence>
<dbReference type="PANTHER" id="PTHR30582">
    <property type="entry name" value="L,D-TRANSPEPTIDASE"/>
    <property type="match status" value="1"/>
</dbReference>
<dbReference type="AlphaFoldDB" id="A0A086XQ77"/>
<dbReference type="UniPathway" id="UPA00219"/>
<evidence type="ECO:0000256" key="2">
    <source>
        <dbReference type="ARBA" id="ARBA00005992"/>
    </source>
</evidence>
<dbReference type="GO" id="GO:0005576">
    <property type="term" value="C:extracellular region"/>
    <property type="evidence" value="ECO:0007669"/>
    <property type="project" value="TreeGrafter"/>
</dbReference>
<reference evidence="12 13" key="1">
    <citation type="submission" date="2014-03" db="EMBL/GenBank/DDBJ databases">
        <title>Genome of Paenirhodobacter enshiensis DW2-9.</title>
        <authorList>
            <person name="Wang D."/>
            <person name="Wang G."/>
        </authorList>
    </citation>
    <scope>NUCLEOTIDE SEQUENCE [LARGE SCALE GENOMIC DNA]</scope>
    <source>
        <strain evidence="12 13">DW2-9</strain>
    </source>
</reference>
<feature type="domain" description="L,D-TPase catalytic" evidence="11">
    <location>
        <begin position="72"/>
        <end position="202"/>
    </location>
</feature>
<evidence type="ECO:0000256" key="1">
    <source>
        <dbReference type="ARBA" id="ARBA00004752"/>
    </source>
</evidence>
<dbReference type="RefSeq" id="WP_036640540.1">
    <property type="nucleotide sequence ID" value="NZ_JFZB01000067.1"/>
</dbReference>
<name>A0A086XQ77_9RHOB</name>
<organism evidence="12 13">
    <name type="scientific">Paenirhodobacter enshiensis</name>
    <dbReference type="NCBI Taxonomy" id="1105367"/>
    <lineage>
        <taxon>Bacteria</taxon>
        <taxon>Pseudomonadati</taxon>
        <taxon>Pseudomonadota</taxon>
        <taxon>Alphaproteobacteria</taxon>
        <taxon>Rhodobacterales</taxon>
        <taxon>Rhodobacter group</taxon>
        <taxon>Paenirhodobacter</taxon>
    </lineage>
</organism>
<dbReference type="Proteomes" id="UP000028824">
    <property type="component" value="Unassembled WGS sequence"/>
</dbReference>
<dbReference type="GO" id="GO:0071555">
    <property type="term" value="P:cell wall organization"/>
    <property type="evidence" value="ECO:0007669"/>
    <property type="project" value="UniProtKB-UniRule"/>
</dbReference>
<feature type="chain" id="PRO_5001817108" description="L,D-TPase catalytic domain-containing protein" evidence="10">
    <location>
        <begin position="33"/>
        <end position="202"/>
    </location>
</feature>
<keyword evidence="5" id="KW-0378">Hydrolase</keyword>
<comment type="pathway">
    <text evidence="1 9">Cell wall biogenesis; peptidoglycan biosynthesis.</text>
</comment>
<gene>
    <name evidence="12" type="ORF">CG50_13585</name>
</gene>
<dbReference type="GO" id="GO:0018104">
    <property type="term" value="P:peptidoglycan-protein cross-linking"/>
    <property type="evidence" value="ECO:0007669"/>
    <property type="project" value="TreeGrafter"/>
</dbReference>
<dbReference type="InterPro" id="IPR050979">
    <property type="entry name" value="LD-transpeptidase"/>
</dbReference>
<dbReference type="EMBL" id="JFZB01000067">
    <property type="protein sequence ID" value="KFI24177.1"/>
    <property type="molecule type" value="Genomic_DNA"/>
</dbReference>
<protein>
    <recommendedName>
        <fullName evidence="11">L,D-TPase catalytic domain-containing protein</fullName>
    </recommendedName>
</protein>
<feature type="active site" description="Nucleophile" evidence="9">
    <location>
        <position position="178"/>
    </location>
</feature>
<evidence type="ECO:0000256" key="3">
    <source>
        <dbReference type="ARBA" id="ARBA00022676"/>
    </source>
</evidence>
<feature type="signal peptide" evidence="10">
    <location>
        <begin position="1"/>
        <end position="32"/>
    </location>
</feature>
<dbReference type="SUPFAM" id="SSF141523">
    <property type="entry name" value="L,D-transpeptidase catalytic domain-like"/>
    <property type="match status" value="1"/>
</dbReference>
<feature type="active site" description="Proton donor/acceptor" evidence="9">
    <location>
        <position position="162"/>
    </location>
</feature>
<accession>A0A086XQ77</accession>
<evidence type="ECO:0000259" key="11">
    <source>
        <dbReference type="PROSITE" id="PS52029"/>
    </source>
</evidence>
<keyword evidence="8 9" id="KW-0961">Cell wall biogenesis/degradation</keyword>
<dbReference type="PROSITE" id="PS52029">
    <property type="entry name" value="LD_TPASE"/>
    <property type="match status" value="1"/>
</dbReference>
<dbReference type="InterPro" id="IPR005490">
    <property type="entry name" value="LD_TPept_cat_dom"/>
</dbReference>
<dbReference type="GO" id="GO:0008360">
    <property type="term" value="P:regulation of cell shape"/>
    <property type="evidence" value="ECO:0007669"/>
    <property type="project" value="UniProtKB-UniRule"/>
</dbReference>
<dbReference type="eggNOG" id="COG1376">
    <property type="taxonomic scope" value="Bacteria"/>
</dbReference>
<keyword evidence="6 9" id="KW-0133">Cell shape</keyword>
<evidence type="ECO:0000256" key="10">
    <source>
        <dbReference type="SAM" id="SignalP"/>
    </source>
</evidence>
<proteinExistence type="inferred from homology"/>
<evidence type="ECO:0000256" key="9">
    <source>
        <dbReference type="PROSITE-ProRule" id="PRU01373"/>
    </source>
</evidence>
<evidence type="ECO:0000313" key="12">
    <source>
        <dbReference type="EMBL" id="KFI24177.1"/>
    </source>
</evidence>
<evidence type="ECO:0000256" key="8">
    <source>
        <dbReference type="ARBA" id="ARBA00023316"/>
    </source>
</evidence>
<dbReference type="InterPro" id="IPR038063">
    <property type="entry name" value="Transpep_catalytic_dom"/>
</dbReference>
<evidence type="ECO:0000256" key="7">
    <source>
        <dbReference type="ARBA" id="ARBA00022984"/>
    </source>
</evidence>
<sequence>MSSSPLPPSVLTRRAALAFGSVALFAPALARADTQDIPMAQQPAIVPPPERRNMASFRSIYWQDHYDALTQVTLIADTQSRVLHYWSADGSDYRVYPTSVPISEDMTKRGYTHIVRKKIGPSWTPTPSMIAKDPSLKPMAAGPDNPLGTHAMYLSWPAYIIHGTHDTRKIGRRSSSGCIGTFNQKIAELYELCPVGTRVKVL</sequence>
<dbReference type="GO" id="GO:0016757">
    <property type="term" value="F:glycosyltransferase activity"/>
    <property type="evidence" value="ECO:0007669"/>
    <property type="project" value="UniProtKB-KW"/>
</dbReference>
<keyword evidence="10" id="KW-0732">Signal</keyword>
<evidence type="ECO:0000256" key="5">
    <source>
        <dbReference type="ARBA" id="ARBA00022801"/>
    </source>
</evidence>
<keyword evidence="7 9" id="KW-0573">Peptidoglycan synthesis</keyword>
<evidence type="ECO:0000313" key="13">
    <source>
        <dbReference type="Proteomes" id="UP000028824"/>
    </source>
</evidence>
<comment type="caution">
    <text evidence="12">The sequence shown here is derived from an EMBL/GenBank/DDBJ whole genome shotgun (WGS) entry which is preliminary data.</text>
</comment>
<keyword evidence="4" id="KW-0808">Transferase</keyword>
<keyword evidence="13" id="KW-1185">Reference proteome</keyword>